<name>A0A3M7RUX0_BRAPC</name>
<dbReference type="AlphaFoldDB" id="A0A3M7RUX0"/>
<dbReference type="EMBL" id="REGN01002595">
    <property type="protein sequence ID" value="RNA27115.1"/>
    <property type="molecule type" value="Genomic_DNA"/>
</dbReference>
<proteinExistence type="predicted"/>
<evidence type="ECO:0000313" key="2">
    <source>
        <dbReference type="Proteomes" id="UP000276133"/>
    </source>
</evidence>
<accession>A0A3M7RUX0</accession>
<organism evidence="1 2">
    <name type="scientific">Brachionus plicatilis</name>
    <name type="common">Marine rotifer</name>
    <name type="synonym">Brachionus muelleri</name>
    <dbReference type="NCBI Taxonomy" id="10195"/>
    <lineage>
        <taxon>Eukaryota</taxon>
        <taxon>Metazoa</taxon>
        <taxon>Spiralia</taxon>
        <taxon>Gnathifera</taxon>
        <taxon>Rotifera</taxon>
        <taxon>Eurotatoria</taxon>
        <taxon>Monogononta</taxon>
        <taxon>Pseudotrocha</taxon>
        <taxon>Ploima</taxon>
        <taxon>Brachionidae</taxon>
        <taxon>Brachionus</taxon>
    </lineage>
</organism>
<gene>
    <name evidence="1" type="ORF">BpHYR1_002987</name>
</gene>
<keyword evidence="2" id="KW-1185">Reference proteome</keyword>
<reference evidence="1 2" key="1">
    <citation type="journal article" date="2018" name="Sci. Rep.">
        <title>Genomic signatures of local adaptation to the degree of environmental predictability in rotifers.</title>
        <authorList>
            <person name="Franch-Gras L."/>
            <person name="Hahn C."/>
            <person name="Garcia-Roger E.M."/>
            <person name="Carmona M.J."/>
            <person name="Serra M."/>
            <person name="Gomez A."/>
        </authorList>
    </citation>
    <scope>NUCLEOTIDE SEQUENCE [LARGE SCALE GENOMIC DNA]</scope>
    <source>
        <strain evidence="1">HYR1</strain>
    </source>
</reference>
<comment type="caution">
    <text evidence="1">The sequence shown here is derived from an EMBL/GenBank/DDBJ whole genome shotgun (WGS) entry which is preliminary data.</text>
</comment>
<dbReference type="Proteomes" id="UP000276133">
    <property type="component" value="Unassembled WGS sequence"/>
</dbReference>
<protein>
    <submittedName>
        <fullName evidence="1">Uncharacterized protein</fullName>
    </submittedName>
</protein>
<evidence type="ECO:0000313" key="1">
    <source>
        <dbReference type="EMBL" id="RNA27115.1"/>
    </source>
</evidence>
<sequence length="67" mass="8201">MKLKLIGAFKFNENVPPINFILNFYLYLIVQIKQKKNIQTIEKDKFQISINHKMFLTTIFMFRNRIY</sequence>